<dbReference type="PROSITE" id="PS50294">
    <property type="entry name" value="WD_REPEATS_REGION"/>
    <property type="match status" value="1"/>
</dbReference>
<evidence type="ECO:0000256" key="3">
    <source>
        <dbReference type="PROSITE-ProRule" id="PRU00221"/>
    </source>
</evidence>
<protein>
    <submittedName>
        <fullName evidence="4">Uncharacterized protein</fullName>
    </submittedName>
</protein>
<sequence length="429" mass="49131">MLRQIDEEFYDACENINEMSNLYMTMPVIIRENTNESPIATTQTSRCESPPSRNSSHMNHVEIISAGLKIINRSKTISNKPKELYQFNNIQLIQEIDLVDKRESGTWVIKFSPDQKSLVIGGQIGVVCLYDIMNTQQKLIEEAPSRIFAEHEGMITDIDFNAEGNILTSSLDGSVKLWWKCQENSIYTFKHATAVNAVCSHPLCRNVFATASKDSMIRQFRLPEKYAESLYKTPREVTALAYSPDGEYLAAGLKKGEVIIYQSLPETYKLRLKYTLKCRNRFGLKRGGRRVTNLEFMNHDYLLVTTNDSRIRLYKFKENLLVQKYKGNINSKFPIRASFSPHKAHIICGSEKGRFFIWNTFKQTEGEKIEKNTEFESFDARVNKGGEFSIFAPEGVVEAAKEWYREGEVTHMILSAGSNDTLRIFLNVA</sequence>
<proteinExistence type="predicted"/>
<evidence type="ECO:0000256" key="2">
    <source>
        <dbReference type="ARBA" id="ARBA00022737"/>
    </source>
</evidence>
<accession>A0AAU9K5W3</accession>
<name>A0AAU9K5W3_9CILI</name>
<dbReference type="SUPFAM" id="SSF50978">
    <property type="entry name" value="WD40 repeat-like"/>
    <property type="match status" value="1"/>
</dbReference>
<dbReference type="Proteomes" id="UP001162131">
    <property type="component" value="Unassembled WGS sequence"/>
</dbReference>
<keyword evidence="5" id="KW-1185">Reference proteome</keyword>
<dbReference type="PANTHER" id="PTHR14221">
    <property type="entry name" value="WD REPEAT DOMAIN 44"/>
    <property type="match status" value="1"/>
</dbReference>
<evidence type="ECO:0000313" key="4">
    <source>
        <dbReference type="EMBL" id="CAG9333622.1"/>
    </source>
</evidence>
<dbReference type="AlphaFoldDB" id="A0AAU9K5W3"/>
<dbReference type="InterPro" id="IPR015943">
    <property type="entry name" value="WD40/YVTN_repeat-like_dom_sf"/>
</dbReference>
<dbReference type="InterPro" id="IPR036322">
    <property type="entry name" value="WD40_repeat_dom_sf"/>
</dbReference>
<organism evidence="4 5">
    <name type="scientific">Blepharisma stoltei</name>
    <dbReference type="NCBI Taxonomy" id="1481888"/>
    <lineage>
        <taxon>Eukaryota</taxon>
        <taxon>Sar</taxon>
        <taxon>Alveolata</taxon>
        <taxon>Ciliophora</taxon>
        <taxon>Postciliodesmatophora</taxon>
        <taxon>Heterotrichea</taxon>
        <taxon>Heterotrichida</taxon>
        <taxon>Blepharismidae</taxon>
        <taxon>Blepharisma</taxon>
    </lineage>
</organism>
<gene>
    <name evidence="4" type="ORF">BSTOLATCC_MIC59439</name>
</gene>
<evidence type="ECO:0000256" key="1">
    <source>
        <dbReference type="ARBA" id="ARBA00022574"/>
    </source>
</evidence>
<evidence type="ECO:0000313" key="5">
    <source>
        <dbReference type="Proteomes" id="UP001162131"/>
    </source>
</evidence>
<dbReference type="Gene3D" id="2.130.10.10">
    <property type="entry name" value="YVTN repeat-like/Quinoprotein amine dehydrogenase"/>
    <property type="match status" value="1"/>
</dbReference>
<feature type="repeat" description="WD" evidence="3">
    <location>
        <begin position="148"/>
        <end position="178"/>
    </location>
</feature>
<comment type="caution">
    <text evidence="4">The sequence shown here is derived from an EMBL/GenBank/DDBJ whole genome shotgun (WGS) entry which is preliminary data.</text>
</comment>
<dbReference type="EMBL" id="CAJZBQ010000057">
    <property type="protein sequence ID" value="CAG9333622.1"/>
    <property type="molecule type" value="Genomic_DNA"/>
</dbReference>
<dbReference type="SMART" id="SM00320">
    <property type="entry name" value="WD40"/>
    <property type="match status" value="6"/>
</dbReference>
<reference evidence="4" key="1">
    <citation type="submission" date="2021-09" db="EMBL/GenBank/DDBJ databases">
        <authorList>
            <consortium name="AG Swart"/>
            <person name="Singh M."/>
            <person name="Singh A."/>
            <person name="Seah K."/>
            <person name="Emmerich C."/>
        </authorList>
    </citation>
    <scope>NUCLEOTIDE SEQUENCE</scope>
    <source>
        <strain evidence="4">ATCC30299</strain>
    </source>
</reference>
<dbReference type="InterPro" id="IPR001680">
    <property type="entry name" value="WD40_rpt"/>
</dbReference>
<keyword evidence="1 3" id="KW-0853">WD repeat</keyword>
<dbReference type="InterPro" id="IPR040324">
    <property type="entry name" value="WDR44/Dgr2"/>
</dbReference>
<keyword evidence="2" id="KW-0677">Repeat</keyword>
<dbReference type="PROSITE" id="PS50082">
    <property type="entry name" value="WD_REPEATS_2"/>
    <property type="match status" value="1"/>
</dbReference>
<dbReference type="PANTHER" id="PTHR14221:SF0">
    <property type="entry name" value="WD REPEAT-CONTAINING PROTEIN 44"/>
    <property type="match status" value="1"/>
</dbReference>
<dbReference type="Pfam" id="PF00400">
    <property type="entry name" value="WD40"/>
    <property type="match status" value="3"/>
</dbReference>